<feature type="region of interest" description="Disordered" evidence="1">
    <location>
        <begin position="272"/>
        <end position="303"/>
    </location>
</feature>
<accession>A0A9P1CQZ5</accession>
<evidence type="ECO:0000313" key="3">
    <source>
        <dbReference type="EMBL" id="CAI3995608.1"/>
    </source>
</evidence>
<dbReference type="EMBL" id="CAMXCT030002096">
    <property type="protein sequence ID" value="CAL4782920.1"/>
    <property type="molecule type" value="Genomic_DNA"/>
</dbReference>
<reference evidence="4 5" key="2">
    <citation type="submission" date="2024-05" db="EMBL/GenBank/DDBJ databases">
        <authorList>
            <person name="Chen Y."/>
            <person name="Shah S."/>
            <person name="Dougan E. K."/>
            <person name="Thang M."/>
            <person name="Chan C."/>
        </authorList>
    </citation>
    <scope>NUCLEOTIDE SEQUENCE [LARGE SCALE GENOMIC DNA]</scope>
</reference>
<keyword evidence="5" id="KW-1185">Reference proteome</keyword>
<dbReference type="InterPro" id="IPR012676">
    <property type="entry name" value="TGS-like"/>
</dbReference>
<name>A0A9P1CQZ5_9DINO</name>
<evidence type="ECO:0000259" key="2">
    <source>
        <dbReference type="Pfam" id="PF06071"/>
    </source>
</evidence>
<evidence type="ECO:0000313" key="4">
    <source>
        <dbReference type="EMBL" id="CAL4782920.1"/>
    </source>
</evidence>
<feature type="region of interest" description="Disordered" evidence="1">
    <location>
        <begin position="130"/>
        <end position="201"/>
    </location>
</feature>
<reference evidence="3" key="1">
    <citation type="submission" date="2022-10" db="EMBL/GenBank/DDBJ databases">
        <authorList>
            <person name="Chen Y."/>
            <person name="Dougan E. K."/>
            <person name="Chan C."/>
            <person name="Rhodes N."/>
            <person name="Thang M."/>
        </authorList>
    </citation>
    <scope>NUCLEOTIDE SEQUENCE</scope>
</reference>
<organism evidence="3">
    <name type="scientific">Cladocopium goreaui</name>
    <dbReference type="NCBI Taxonomy" id="2562237"/>
    <lineage>
        <taxon>Eukaryota</taxon>
        <taxon>Sar</taxon>
        <taxon>Alveolata</taxon>
        <taxon>Dinophyceae</taxon>
        <taxon>Suessiales</taxon>
        <taxon>Symbiodiniaceae</taxon>
        <taxon>Cladocopium</taxon>
    </lineage>
</organism>
<dbReference type="EMBL" id="CAMXCT020002096">
    <property type="protein sequence ID" value="CAL1148983.1"/>
    <property type="molecule type" value="Genomic_DNA"/>
</dbReference>
<dbReference type="EMBL" id="CAMXCT010002096">
    <property type="protein sequence ID" value="CAI3995608.1"/>
    <property type="molecule type" value="Genomic_DNA"/>
</dbReference>
<feature type="compositionally biased region" description="Basic residues" evidence="1">
    <location>
        <begin position="286"/>
        <end position="298"/>
    </location>
</feature>
<comment type="caution">
    <text evidence="3">The sequence shown here is derived from an EMBL/GenBank/DDBJ whole genome shotgun (WGS) entry which is preliminary data.</text>
</comment>
<evidence type="ECO:0000256" key="1">
    <source>
        <dbReference type="SAM" id="MobiDB-lite"/>
    </source>
</evidence>
<feature type="compositionally biased region" description="Acidic residues" evidence="1">
    <location>
        <begin position="166"/>
        <end position="185"/>
    </location>
</feature>
<sequence>MDALNATLRRLCTPKRASGKLEVSAEIHRQWKQGGTQRQALLDILVKAGGNKDAFKKEIEHIQKKARRTKIHVTKGFYSKEKMRTELGWSAARIKGAVAYCCHPSRAKTHVRKDKYERNLREFWVDAATTGSAEEENEETFVDRTRGEGDAPSTIDLGLPPTDCPGTDDEAQEDSDESVEEDLQGDADGTSSKASKVRVKVPGKNDVEREVALEAVENVSSVMTQLLKVQTRMTGLLEKLAALDTEDAKQSATKIDGYSKSLMTLLKPVKSAEPKALPKSSAQPKVKAKATKGKSKASAKKEDDHEVPVQLLLATDLRQNGRRLVLQHRPLQVPFLEGLYSKKTKGNAKKNAPLIDLIAHLAKQLRDAFYNGMEVTIDGKLETIFLVPLGCKGDWPALAKVGTLQRHFGRQSAKDGAAGICHLCRADQDGFKNWHDVSFSNIESMHRDVPLPWTRDPALLSAVPLPDAYKASFFKSDLFHTLHKGLMMTYSDMEAKLRRALILWQCRKAGAVKMKGKDYEVQDGDVIEFRIRNARS</sequence>
<protein>
    <recommendedName>
        <fullName evidence="2">YchF C-terminal domain-containing protein</fullName>
    </recommendedName>
</protein>
<proteinExistence type="predicted"/>
<gene>
    <name evidence="3" type="ORF">C1SCF055_LOCUS22145</name>
</gene>
<dbReference type="AlphaFoldDB" id="A0A9P1CQZ5"/>
<dbReference type="InterPro" id="IPR013029">
    <property type="entry name" value="YchF_C"/>
</dbReference>
<dbReference type="Pfam" id="PF06071">
    <property type="entry name" value="YchF-GTPase_C"/>
    <property type="match status" value="1"/>
</dbReference>
<dbReference type="SUPFAM" id="SSF81271">
    <property type="entry name" value="TGS-like"/>
    <property type="match status" value="1"/>
</dbReference>
<evidence type="ECO:0000313" key="5">
    <source>
        <dbReference type="Proteomes" id="UP001152797"/>
    </source>
</evidence>
<dbReference type="InterPro" id="IPR012675">
    <property type="entry name" value="Beta-grasp_dom_sf"/>
</dbReference>
<dbReference type="Proteomes" id="UP001152797">
    <property type="component" value="Unassembled WGS sequence"/>
</dbReference>
<feature type="domain" description="YchF C-terminal" evidence="2">
    <location>
        <begin position="473"/>
        <end position="531"/>
    </location>
</feature>
<dbReference type="Gene3D" id="3.10.20.30">
    <property type="match status" value="1"/>
</dbReference>